<keyword evidence="2" id="KW-0410">Iron transport</keyword>
<keyword evidence="3" id="KW-0408">Iron</keyword>
<feature type="domain" description="Secretin/TonB short N-terminal" evidence="10">
    <location>
        <begin position="47"/>
        <end position="97"/>
    </location>
</feature>
<evidence type="ECO:0000259" key="10">
    <source>
        <dbReference type="SMART" id="SM00965"/>
    </source>
</evidence>
<dbReference type="InterPro" id="IPR011662">
    <property type="entry name" value="Secretin/TonB_short_N"/>
</dbReference>
<sequence length="1132" mass="124857">MKLLLVLSLCAILQSFAATTYGQKINLDEKDAPIGQVFRKIRQQSGYDFLYNGELLTGIKVTLKLRDASIDEALNATIKGLGLTYNISDKIIYLSKATTSVSSHGQDSLITGKVLDAAYKKPLPGVTVSVSGGKSSAQTLTDGTFRVYGRPGSVLTFTYLGYAQRQVKITSTKIPVNIILEESVSEMKGVVVNGIFTRKAETATGSQTTVTKEKLLEAGTVNVIQSLRNIDPSFSIIDNSVVGSNPNALPDINLRGQSGIPDLNGNFATNPNLPLFILDGFETTLQRVIDLDPYRVERIDILKDAAAKAVYGAKAANGVVVIQTTRPIPGKIRINYNANIGYDMPDLSSYNMANAAQKLEVERLAGIYTSPDAAVQYGLTNDYNLLLANVISGVNTDWMAKPLQNGVVQRHSIRVEGGDQSFTYGVTATINNTNGVMKGSSSNTFSGNVNLNYRSLSRKFNVMNDFTVQNRKGANSPWGTFSDYVDMNPYLLYEDGNGNILKNVVTQRKAYINLNGLSYQNATVLNPAYNSTLNTFDLTTTNTFTNNTSLDWLIARGFRAVGRFSYTKQIDEADKFLPAEHTSFLAFSTPVAVTRRGSYTKGNGKSDAYDGQLNLSYGNVFNKHSITLNGGATVSQITGLSNTYVTEGFANQNLDLPSLGLQYQLNSRLLGTESTVRDMGFFAATNYSFDQRYNVDLTYRLSQSSLYGSQNRWANLWSAGVSWNLHHESFLKKIEWVDQIRLRASTGFTGTQGFNPYMSVGTYTYIRDLTYSGNNGVSLISLANPDLKWQRKQDNNFGLDFGIFKKVSGRVDYYVANTDGALTDITIPLSTGFSTFKANLGKVENKGIELNLNYNVFQKAIKNNKYNSLTIFASAAKNKNTLKEISNALQAYNKRQNDLSNLAQVIDIYGNAISRDSIIAVNKAAISRPKILYVQGQSMNAIYAVPSLGIDPATGREVFRKLDGSTTYDWDINDQVVVGNSLPKWQGNFGFNLTYNGFRVNAIFRYQFGGQVYNSTLVDRVENANIYNNVDLRVLTARWQKPGDHAFFKDIADRSTTRVSSRFVEDNNTLTLGSLQIGYDLDNLASIRKLGFSQLRASISSSELFQLSTVRIERGTAYPFARTVQFTLNANF</sequence>
<keyword evidence="9" id="KW-0732">Signal</keyword>
<keyword evidence="6" id="KW-1134">Transmembrane beta strand</keyword>
<dbReference type="SUPFAM" id="SSF49464">
    <property type="entry name" value="Carboxypeptidase regulatory domain-like"/>
    <property type="match status" value="1"/>
</dbReference>
<dbReference type="SUPFAM" id="SSF56935">
    <property type="entry name" value="Porins"/>
    <property type="match status" value="1"/>
</dbReference>
<dbReference type="InterPro" id="IPR037066">
    <property type="entry name" value="Plug_dom_sf"/>
</dbReference>
<evidence type="ECO:0000256" key="6">
    <source>
        <dbReference type="PROSITE-ProRule" id="PRU01360"/>
    </source>
</evidence>
<dbReference type="Pfam" id="PF07715">
    <property type="entry name" value="Plug"/>
    <property type="match status" value="1"/>
</dbReference>
<dbReference type="InterPro" id="IPR023997">
    <property type="entry name" value="TonB-dep_OMP_SusC/RagA_CS"/>
</dbReference>
<dbReference type="Gene3D" id="2.170.130.10">
    <property type="entry name" value="TonB-dependent receptor, plug domain"/>
    <property type="match status" value="1"/>
</dbReference>
<feature type="chain" id="PRO_5030651432" evidence="9">
    <location>
        <begin position="18"/>
        <end position="1132"/>
    </location>
</feature>
<dbReference type="EMBL" id="JACIEF010000001">
    <property type="protein sequence ID" value="MBB4107381.1"/>
    <property type="molecule type" value="Genomic_DNA"/>
</dbReference>
<evidence type="ECO:0000256" key="1">
    <source>
        <dbReference type="ARBA" id="ARBA00022448"/>
    </source>
</evidence>
<feature type="signal peptide" evidence="9">
    <location>
        <begin position="1"/>
        <end position="17"/>
    </location>
</feature>
<dbReference type="GO" id="GO:0006826">
    <property type="term" value="P:iron ion transport"/>
    <property type="evidence" value="ECO:0007669"/>
    <property type="project" value="UniProtKB-KW"/>
</dbReference>
<keyword evidence="2" id="KW-0406">Ion transport</keyword>
<keyword evidence="6" id="KW-0812">Transmembrane</keyword>
<dbReference type="InterPro" id="IPR023996">
    <property type="entry name" value="TonB-dep_OMP_SusC/RagA"/>
</dbReference>
<name>A0A7W6K8X8_9SPHI</name>
<dbReference type="SMART" id="SM00965">
    <property type="entry name" value="STN"/>
    <property type="match status" value="1"/>
</dbReference>
<feature type="coiled-coil region" evidence="8">
    <location>
        <begin position="875"/>
        <end position="902"/>
    </location>
</feature>
<comment type="subcellular location">
    <subcellularLocation>
        <location evidence="6">Cell outer membrane</location>
        <topology evidence="6">Multi-pass membrane protein</topology>
    </subcellularLocation>
</comment>
<dbReference type="InterPro" id="IPR008969">
    <property type="entry name" value="CarboxyPept-like_regulatory"/>
</dbReference>
<dbReference type="InterPro" id="IPR012910">
    <property type="entry name" value="Plug_dom"/>
</dbReference>
<reference evidence="11 12" key="1">
    <citation type="submission" date="2020-08" db="EMBL/GenBank/DDBJ databases">
        <title>Genomic Encyclopedia of Type Strains, Phase IV (KMG-IV): sequencing the most valuable type-strain genomes for metagenomic binning, comparative biology and taxonomic classification.</title>
        <authorList>
            <person name="Goeker M."/>
        </authorList>
    </citation>
    <scope>NUCLEOTIDE SEQUENCE [LARGE SCALE GENOMIC DNA]</scope>
    <source>
        <strain evidence="11 12">DSM 100774</strain>
    </source>
</reference>
<dbReference type="Pfam" id="PF13715">
    <property type="entry name" value="CarbopepD_reg_2"/>
    <property type="match status" value="1"/>
</dbReference>
<keyword evidence="7" id="KW-0798">TonB box</keyword>
<dbReference type="Gene3D" id="2.60.40.1120">
    <property type="entry name" value="Carboxypeptidase-like, regulatory domain"/>
    <property type="match status" value="1"/>
</dbReference>
<keyword evidence="8" id="KW-0175">Coiled coil</keyword>
<evidence type="ECO:0000256" key="7">
    <source>
        <dbReference type="RuleBase" id="RU003357"/>
    </source>
</evidence>
<proteinExistence type="inferred from homology"/>
<dbReference type="PROSITE" id="PS52016">
    <property type="entry name" value="TONB_DEPENDENT_REC_3"/>
    <property type="match status" value="1"/>
</dbReference>
<evidence type="ECO:0000313" key="11">
    <source>
        <dbReference type="EMBL" id="MBB4107381.1"/>
    </source>
</evidence>
<dbReference type="GO" id="GO:0009279">
    <property type="term" value="C:cell outer membrane"/>
    <property type="evidence" value="ECO:0007669"/>
    <property type="project" value="UniProtKB-SubCell"/>
</dbReference>
<dbReference type="Proteomes" id="UP000532273">
    <property type="component" value="Unassembled WGS sequence"/>
</dbReference>
<dbReference type="InterPro" id="IPR039426">
    <property type="entry name" value="TonB-dep_rcpt-like"/>
</dbReference>
<evidence type="ECO:0000313" key="12">
    <source>
        <dbReference type="Proteomes" id="UP000532273"/>
    </source>
</evidence>
<keyword evidence="5 6" id="KW-0998">Cell outer membrane</keyword>
<dbReference type="InterPro" id="IPR000531">
    <property type="entry name" value="Beta-barrel_TonB"/>
</dbReference>
<gene>
    <name evidence="11" type="ORF">GGQ60_001341</name>
</gene>
<dbReference type="AlphaFoldDB" id="A0A7W6K8X8"/>
<evidence type="ECO:0000256" key="5">
    <source>
        <dbReference type="ARBA" id="ARBA00023237"/>
    </source>
</evidence>
<keyword evidence="1 6" id="KW-0813">Transport</keyword>
<comment type="caution">
    <text evidence="11">The sequence shown here is derived from an EMBL/GenBank/DDBJ whole genome shotgun (WGS) entry which is preliminary data.</text>
</comment>
<dbReference type="NCBIfam" id="TIGR04056">
    <property type="entry name" value="OMP_RagA_SusC"/>
    <property type="match status" value="1"/>
</dbReference>
<dbReference type="Pfam" id="PF00593">
    <property type="entry name" value="TonB_dep_Rec_b-barrel"/>
    <property type="match status" value="1"/>
</dbReference>
<dbReference type="RefSeq" id="WP_183761104.1">
    <property type="nucleotide sequence ID" value="NZ_BMHZ01000002.1"/>
</dbReference>
<organism evidence="11 12">
    <name type="scientific">Pedobacter zeae</name>
    <dbReference type="NCBI Taxonomy" id="1737356"/>
    <lineage>
        <taxon>Bacteria</taxon>
        <taxon>Pseudomonadati</taxon>
        <taxon>Bacteroidota</taxon>
        <taxon>Sphingobacteriia</taxon>
        <taxon>Sphingobacteriales</taxon>
        <taxon>Sphingobacteriaceae</taxon>
        <taxon>Pedobacter</taxon>
    </lineage>
</organism>
<protein>
    <submittedName>
        <fullName evidence="11">TonB-linked SusC/RagA family outer membrane protein</fullName>
    </submittedName>
</protein>
<comment type="similarity">
    <text evidence="6 7">Belongs to the TonB-dependent receptor family.</text>
</comment>
<evidence type="ECO:0000256" key="8">
    <source>
        <dbReference type="SAM" id="Coils"/>
    </source>
</evidence>
<dbReference type="NCBIfam" id="TIGR04057">
    <property type="entry name" value="SusC_RagA_signa"/>
    <property type="match status" value="1"/>
</dbReference>
<evidence type="ECO:0000256" key="3">
    <source>
        <dbReference type="ARBA" id="ARBA00023004"/>
    </source>
</evidence>
<keyword evidence="4 6" id="KW-0472">Membrane</keyword>
<evidence type="ECO:0000256" key="2">
    <source>
        <dbReference type="ARBA" id="ARBA00022496"/>
    </source>
</evidence>
<accession>A0A7W6K8X8</accession>
<evidence type="ECO:0000256" key="9">
    <source>
        <dbReference type="SAM" id="SignalP"/>
    </source>
</evidence>
<evidence type="ECO:0000256" key="4">
    <source>
        <dbReference type="ARBA" id="ARBA00023136"/>
    </source>
</evidence>